<dbReference type="Proteomes" id="UP000887572">
    <property type="component" value="Unplaced"/>
</dbReference>
<sequence length="70" mass="7447">MCVCDANCNIKSADRSVIPDSTTSSSSSTQHIVCVCVCVQQRRRRHSIHRDEIVAEGEVGAPPAPAAAPK</sequence>
<accession>A0A914H8I6</accession>
<evidence type="ECO:0000313" key="2">
    <source>
        <dbReference type="Proteomes" id="UP000887572"/>
    </source>
</evidence>
<name>A0A914H8I6_GLORO</name>
<dbReference type="WBParaSite" id="Gr19_v10_g14228.t1">
    <property type="protein sequence ID" value="Gr19_v10_g14228.t1"/>
    <property type="gene ID" value="Gr19_v10_g14228"/>
</dbReference>
<dbReference type="AlphaFoldDB" id="A0A914H8I6"/>
<protein>
    <submittedName>
        <fullName evidence="3">Uncharacterized protein</fullName>
    </submittedName>
</protein>
<evidence type="ECO:0000313" key="3">
    <source>
        <dbReference type="WBParaSite" id="Gr19_v10_g14228.t1"/>
    </source>
</evidence>
<reference evidence="3" key="1">
    <citation type="submission" date="2022-11" db="UniProtKB">
        <authorList>
            <consortium name="WormBaseParasite"/>
        </authorList>
    </citation>
    <scope>IDENTIFICATION</scope>
</reference>
<organism evidence="2 3">
    <name type="scientific">Globodera rostochiensis</name>
    <name type="common">Golden nematode worm</name>
    <name type="synonym">Heterodera rostochiensis</name>
    <dbReference type="NCBI Taxonomy" id="31243"/>
    <lineage>
        <taxon>Eukaryota</taxon>
        <taxon>Metazoa</taxon>
        <taxon>Ecdysozoa</taxon>
        <taxon>Nematoda</taxon>
        <taxon>Chromadorea</taxon>
        <taxon>Rhabditida</taxon>
        <taxon>Tylenchina</taxon>
        <taxon>Tylenchomorpha</taxon>
        <taxon>Tylenchoidea</taxon>
        <taxon>Heteroderidae</taxon>
        <taxon>Heteroderinae</taxon>
        <taxon>Globodera</taxon>
    </lineage>
</organism>
<proteinExistence type="predicted"/>
<evidence type="ECO:0000256" key="1">
    <source>
        <dbReference type="SAM" id="MobiDB-lite"/>
    </source>
</evidence>
<feature type="region of interest" description="Disordered" evidence="1">
    <location>
        <begin position="50"/>
        <end position="70"/>
    </location>
</feature>
<keyword evidence="2" id="KW-1185">Reference proteome</keyword>